<sequence>MQRGRLHPLTIAVRDIAGIFGRMGFGIAYGPELEDEWHNFTALNVPPDHPARDMQDTFWIKDRPGYVLRTHTTSVTIRELEKMAASGEGEKRMINPGKVFRNEATDMTHEAQFYQLDGFAVGKDVTLANLKGTFDTFYREYLGPNTKVRFRPSYFPFTEPSVEIDVWFEPEGKEGRWLEMSGAGMLHPIVLTNAGLDPEKVQGFAFGGGLERLLMVKYGIPDVRLFHSGDVRFMYGFEENRV</sequence>
<keyword evidence="7" id="KW-0067">ATP-binding</keyword>
<dbReference type="InterPro" id="IPR006195">
    <property type="entry name" value="aa-tRNA-synth_II"/>
</dbReference>
<dbReference type="PANTHER" id="PTHR11538:SF41">
    <property type="entry name" value="PHENYLALANINE--TRNA LIGASE, MITOCHONDRIAL"/>
    <property type="match status" value="1"/>
</dbReference>
<dbReference type="GO" id="GO:0046872">
    <property type="term" value="F:metal ion binding"/>
    <property type="evidence" value="ECO:0007669"/>
    <property type="project" value="UniProtKB-KW"/>
</dbReference>
<evidence type="ECO:0000256" key="1">
    <source>
        <dbReference type="ARBA" id="ARBA00004496"/>
    </source>
</evidence>
<evidence type="ECO:0000256" key="2">
    <source>
        <dbReference type="ARBA" id="ARBA00012814"/>
    </source>
</evidence>
<dbReference type="InterPro" id="IPR045864">
    <property type="entry name" value="aa-tRNA-synth_II/BPL/LPL"/>
</dbReference>
<name>A0A1F6C482_9BACT</name>
<dbReference type="InterPro" id="IPR002319">
    <property type="entry name" value="Phenylalanyl-tRNA_Synthase"/>
</dbReference>
<comment type="catalytic activity">
    <reaction evidence="11">
        <text>tRNA(Phe) + L-phenylalanine + ATP = L-phenylalanyl-tRNA(Phe) + AMP + diphosphate + H(+)</text>
        <dbReference type="Rhea" id="RHEA:19413"/>
        <dbReference type="Rhea" id="RHEA-COMP:9668"/>
        <dbReference type="Rhea" id="RHEA-COMP:9699"/>
        <dbReference type="ChEBI" id="CHEBI:15378"/>
        <dbReference type="ChEBI" id="CHEBI:30616"/>
        <dbReference type="ChEBI" id="CHEBI:33019"/>
        <dbReference type="ChEBI" id="CHEBI:58095"/>
        <dbReference type="ChEBI" id="CHEBI:78442"/>
        <dbReference type="ChEBI" id="CHEBI:78531"/>
        <dbReference type="ChEBI" id="CHEBI:456215"/>
        <dbReference type="EC" id="6.1.1.20"/>
    </reaction>
</comment>
<comment type="subcellular location">
    <subcellularLocation>
        <location evidence="1">Cytoplasm</location>
    </subcellularLocation>
</comment>
<keyword evidence="4 13" id="KW-0436">Ligase</keyword>
<comment type="caution">
    <text evidence="13">The sequence shown here is derived from an EMBL/GenBank/DDBJ whole genome shotgun (WGS) entry which is preliminary data.</text>
</comment>
<accession>A0A1F6C482</accession>
<proteinExistence type="predicted"/>
<dbReference type="EMBL" id="MFKP01000025">
    <property type="protein sequence ID" value="OGG44004.1"/>
    <property type="molecule type" value="Genomic_DNA"/>
</dbReference>
<keyword evidence="9" id="KW-0648">Protein biosynthesis</keyword>
<evidence type="ECO:0000256" key="4">
    <source>
        <dbReference type="ARBA" id="ARBA00022598"/>
    </source>
</evidence>
<organism evidence="13 14">
    <name type="scientific">Candidatus Kaiserbacteria bacterium RIFCSPHIGHO2_01_FULL_48_10</name>
    <dbReference type="NCBI Taxonomy" id="1798476"/>
    <lineage>
        <taxon>Bacteria</taxon>
        <taxon>Candidatus Kaiseribacteriota</taxon>
    </lineage>
</organism>
<dbReference type="PANTHER" id="PTHR11538">
    <property type="entry name" value="PHENYLALANYL-TRNA SYNTHETASE"/>
    <property type="match status" value="1"/>
</dbReference>
<evidence type="ECO:0000313" key="13">
    <source>
        <dbReference type="EMBL" id="OGG44004.1"/>
    </source>
</evidence>
<evidence type="ECO:0000256" key="3">
    <source>
        <dbReference type="ARBA" id="ARBA00022490"/>
    </source>
</evidence>
<dbReference type="Pfam" id="PF01409">
    <property type="entry name" value="tRNA-synt_2d"/>
    <property type="match status" value="1"/>
</dbReference>
<dbReference type="GO" id="GO:0000049">
    <property type="term" value="F:tRNA binding"/>
    <property type="evidence" value="ECO:0007669"/>
    <property type="project" value="InterPro"/>
</dbReference>
<keyword evidence="6" id="KW-0547">Nucleotide-binding</keyword>
<dbReference type="Gene3D" id="3.30.930.10">
    <property type="entry name" value="Bira Bifunctional Protein, Domain 2"/>
    <property type="match status" value="1"/>
</dbReference>
<dbReference type="AlphaFoldDB" id="A0A1F6C482"/>
<feature type="domain" description="Aminoacyl-transfer RNA synthetases class-II family profile" evidence="12">
    <location>
        <begin position="22"/>
        <end position="236"/>
    </location>
</feature>
<evidence type="ECO:0000256" key="9">
    <source>
        <dbReference type="ARBA" id="ARBA00022917"/>
    </source>
</evidence>
<gene>
    <name evidence="13" type="ORF">A2841_03800</name>
</gene>
<dbReference type="GO" id="GO:0006432">
    <property type="term" value="P:phenylalanyl-tRNA aminoacylation"/>
    <property type="evidence" value="ECO:0007669"/>
    <property type="project" value="InterPro"/>
</dbReference>
<keyword evidence="5" id="KW-0479">Metal-binding</keyword>
<evidence type="ECO:0000256" key="11">
    <source>
        <dbReference type="ARBA" id="ARBA00049255"/>
    </source>
</evidence>
<evidence type="ECO:0000256" key="7">
    <source>
        <dbReference type="ARBA" id="ARBA00022840"/>
    </source>
</evidence>
<evidence type="ECO:0000256" key="6">
    <source>
        <dbReference type="ARBA" id="ARBA00022741"/>
    </source>
</evidence>
<dbReference type="SUPFAM" id="SSF55681">
    <property type="entry name" value="Class II aaRS and biotin synthetases"/>
    <property type="match status" value="1"/>
</dbReference>
<evidence type="ECO:0000256" key="10">
    <source>
        <dbReference type="ARBA" id="ARBA00023146"/>
    </source>
</evidence>
<evidence type="ECO:0000256" key="8">
    <source>
        <dbReference type="ARBA" id="ARBA00022842"/>
    </source>
</evidence>
<dbReference type="GO" id="GO:0005524">
    <property type="term" value="F:ATP binding"/>
    <property type="evidence" value="ECO:0007669"/>
    <property type="project" value="UniProtKB-KW"/>
</dbReference>
<evidence type="ECO:0000259" key="12">
    <source>
        <dbReference type="PROSITE" id="PS50862"/>
    </source>
</evidence>
<keyword evidence="3" id="KW-0963">Cytoplasm</keyword>
<dbReference type="CDD" id="cd00496">
    <property type="entry name" value="PheRS_alpha_core"/>
    <property type="match status" value="1"/>
</dbReference>
<keyword evidence="8" id="KW-0460">Magnesium</keyword>
<dbReference type="PROSITE" id="PS50862">
    <property type="entry name" value="AA_TRNA_LIGASE_II"/>
    <property type="match status" value="1"/>
</dbReference>
<dbReference type="Proteomes" id="UP000178249">
    <property type="component" value="Unassembled WGS sequence"/>
</dbReference>
<evidence type="ECO:0000313" key="14">
    <source>
        <dbReference type="Proteomes" id="UP000178249"/>
    </source>
</evidence>
<protein>
    <recommendedName>
        <fullName evidence="2">phenylalanine--tRNA ligase</fullName>
        <ecNumber evidence="2">6.1.1.20</ecNumber>
    </recommendedName>
</protein>
<dbReference type="InterPro" id="IPR004529">
    <property type="entry name" value="Phe-tRNA-synth_IIc_asu"/>
</dbReference>
<dbReference type="NCBIfam" id="TIGR00468">
    <property type="entry name" value="pheS"/>
    <property type="match status" value="1"/>
</dbReference>
<keyword evidence="10" id="KW-0030">Aminoacyl-tRNA synthetase</keyword>
<reference evidence="13 14" key="1">
    <citation type="journal article" date="2016" name="Nat. Commun.">
        <title>Thousands of microbial genomes shed light on interconnected biogeochemical processes in an aquifer system.</title>
        <authorList>
            <person name="Anantharaman K."/>
            <person name="Brown C.T."/>
            <person name="Hug L.A."/>
            <person name="Sharon I."/>
            <person name="Castelle C.J."/>
            <person name="Probst A.J."/>
            <person name="Thomas B.C."/>
            <person name="Singh A."/>
            <person name="Wilkins M.J."/>
            <person name="Karaoz U."/>
            <person name="Brodie E.L."/>
            <person name="Williams K.H."/>
            <person name="Hubbard S.S."/>
            <person name="Banfield J.F."/>
        </authorList>
    </citation>
    <scope>NUCLEOTIDE SEQUENCE [LARGE SCALE GENOMIC DNA]</scope>
</reference>
<dbReference type="GO" id="GO:0004826">
    <property type="term" value="F:phenylalanine-tRNA ligase activity"/>
    <property type="evidence" value="ECO:0007669"/>
    <property type="project" value="UniProtKB-EC"/>
</dbReference>
<dbReference type="GO" id="GO:0005737">
    <property type="term" value="C:cytoplasm"/>
    <property type="evidence" value="ECO:0007669"/>
    <property type="project" value="UniProtKB-SubCell"/>
</dbReference>
<dbReference type="EC" id="6.1.1.20" evidence="2"/>
<evidence type="ECO:0000256" key="5">
    <source>
        <dbReference type="ARBA" id="ARBA00022723"/>
    </source>
</evidence>